<dbReference type="PANTHER" id="PTHR19372:SF7">
    <property type="entry name" value="SULFITE OXIDASE, MITOCHONDRIAL"/>
    <property type="match status" value="1"/>
</dbReference>
<name>A0A443PPZ2_9MAGN</name>
<dbReference type="PROSITE" id="PS00559">
    <property type="entry name" value="MOLYBDOPTERIN_EUK"/>
    <property type="match status" value="1"/>
</dbReference>
<dbReference type="Pfam" id="PF00175">
    <property type="entry name" value="NAD_binding_1"/>
    <property type="match status" value="1"/>
</dbReference>
<dbReference type="GO" id="GO:0006809">
    <property type="term" value="P:nitric oxide biosynthetic process"/>
    <property type="evidence" value="ECO:0007669"/>
    <property type="project" value="UniProtKB-ARBA"/>
</dbReference>
<evidence type="ECO:0000256" key="6">
    <source>
        <dbReference type="ARBA" id="ARBA00011738"/>
    </source>
</evidence>
<dbReference type="Gene3D" id="3.90.420.10">
    <property type="entry name" value="Oxidoreductase, molybdopterin-binding domain"/>
    <property type="match status" value="1"/>
</dbReference>
<dbReference type="GO" id="GO:0009416">
    <property type="term" value="P:response to light stimulus"/>
    <property type="evidence" value="ECO:0007669"/>
    <property type="project" value="UniProtKB-ARBA"/>
</dbReference>
<dbReference type="SUPFAM" id="SSF55856">
    <property type="entry name" value="Cytochrome b5-like heme/steroid binding domain"/>
    <property type="match status" value="1"/>
</dbReference>
<dbReference type="CDD" id="cd02112">
    <property type="entry name" value="eukary_NR_Moco"/>
    <property type="match status" value="1"/>
</dbReference>
<keyword evidence="11" id="KW-0274">FAD</keyword>
<dbReference type="PRINTS" id="PR00371">
    <property type="entry name" value="FPNCR"/>
</dbReference>
<evidence type="ECO:0000256" key="16">
    <source>
        <dbReference type="ARBA" id="ARBA00023157"/>
    </source>
</evidence>
<dbReference type="GO" id="GO:0030151">
    <property type="term" value="F:molybdenum ion binding"/>
    <property type="evidence" value="ECO:0007669"/>
    <property type="project" value="InterPro"/>
</dbReference>
<dbReference type="Gene3D" id="2.60.40.650">
    <property type="match status" value="1"/>
</dbReference>
<keyword evidence="13" id="KW-0408">Iron</keyword>
<keyword evidence="7" id="KW-0500">Molybdenum</keyword>
<dbReference type="Pfam" id="PF03404">
    <property type="entry name" value="Mo-co_dimer"/>
    <property type="match status" value="1"/>
</dbReference>
<sequence length="1049" mass="117311">MDVGALESRLVLYIGFWRSLMDVGALESRLVLYIGFLALTHGRGCVGIAIGIVHRVLALTHGRGCVGIAIGIVHWVLTLTHGRGCVRIVIVIVHRVLTLTHGRGCVGIVIVIVHRVLALTHGRGCVGIAIGIVHRVLTLTHGRGCVGIVIVIVHRVLALTHGRGCVGIAIAFGLMATSVENRQFIEPGLPRFTHTIHSSDSPVRSDSYSIYTLKTKTFIDDSSSDEDVEESDRRSYNKMSEKVKLSILDPRDKGTSDSWIERNPALIRLTGKHPFNSEPPLTRLMSHGFITPVPLHYVRNHGPVPRASWDEWTVEVCGLVKRPNRFTMAQLVHEFPARELPVTLVCAGNRRKEQNMVKKTVGFNWGAAAVSTSVWRGARLRDVLKRCGILSRRGGALNVCLEGAEDLPGGGGSKYGTSLKKEVAMDPASDIIIAYLQNGEVLEPDHGYPVRIIIPGFIGGRMVKWLRRIIVTTEESQSYYHYKDNRVLPSHVDEELANAQGWWYKPEYIINELNINSVITSPGHEEILQINSVTMQRPYKLKGYAYSGGGKKVTRVEVTMDGGDTWRICEIDRPEKPTKYGKYWCWCFWSLDVEILDLVEAKEIAVRAWDETLNTQSEKLIWNVMGMMNNCWFRVKTCVCKPHKGEVGIMFEHPTMPGNQSGGWMDRQKQLETSESQALKKSLSTPFMNKSSNTFSMAEVKKHSSPDSVWIVVHGHVYECTKFVKDHPGGVDSILINAGTDCTEEFDAIHSDKTKAMLEDYRMGELIHTSDVDLLQLSTIKEVAVMRSSALIPGEKIPCKLVSKASISRDGRLFRFALPSSDHVLGLPVGKHIFLSATIDNNLCMRAYTPTSSVDQVGYFDLLIKIYFKGENPKFPNGGLMSQHLESLPVGSMLDIKGPLGHIEYMGRGNFTIHGEPKFARRLAMLAGGTGITPMYQVMQAILKDPEDETEMYLVYANRTEEDILLREELDEWARRHSNVKVWYVVEEKRDGWEYSTGFITESVLREHIPEGTEETLALACGPPPMIQFAVLPGLEKMDYDMKKSLLTF</sequence>
<keyword evidence="17" id="KW-0472">Membrane</keyword>
<dbReference type="PRINTS" id="PR00407">
    <property type="entry name" value="EUMOPTERIN"/>
</dbReference>
<dbReference type="Gene3D" id="3.10.120.10">
    <property type="entry name" value="Cytochrome b5-like heme/steroid binding domain"/>
    <property type="match status" value="1"/>
</dbReference>
<reference evidence="20 21" key="1">
    <citation type="journal article" date="2019" name="Nat. Plants">
        <title>Stout camphor tree genome fills gaps in understanding of flowering plant genome evolution.</title>
        <authorList>
            <person name="Chaw S.M."/>
            <person name="Liu Y.C."/>
            <person name="Wu Y.W."/>
            <person name="Wang H.Y."/>
            <person name="Lin C.I."/>
            <person name="Wu C.S."/>
            <person name="Ke H.M."/>
            <person name="Chang L.Y."/>
            <person name="Hsu C.Y."/>
            <person name="Yang H.T."/>
            <person name="Sudianto E."/>
            <person name="Hsu M.H."/>
            <person name="Wu K.P."/>
            <person name="Wang L.N."/>
            <person name="Leebens-Mack J.H."/>
            <person name="Tsai I.J."/>
        </authorList>
    </citation>
    <scope>NUCLEOTIDE SEQUENCE [LARGE SCALE GENOMIC DNA]</scope>
    <source>
        <strain evidence="21">cv. Chaw 1501</strain>
        <tissue evidence="20">Young leaves</tissue>
    </source>
</reference>
<dbReference type="GO" id="GO:0008482">
    <property type="term" value="F:sulfite oxidase activity"/>
    <property type="evidence" value="ECO:0007669"/>
    <property type="project" value="TreeGrafter"/>
</dbReference>
<dbReference type="Pfam" id="PF00970">
    <property type="entry name" value="FAD_binding_6"/>
    <property type="match status" value="1"/>
</dbReference>
<evidence type="ECO:0000256" key="11">
    <source>
        <dbReference type="ARBA" id="ARBA00022827"/>
    </source>
</evidence>
<organism evidence="20 21">
    <name type="scientific">Cinnamomum micranthum f. kanehirae</name>
    <dbReference type="NCBI Taxonomy" id="337451"/>
    <lineage>
        <taxon>Eukaryota</taxon>
        <taxon>Viridiplantae</taxon>
        <taxon>Streptophyta</taxon>
        <taxon>Embryophyta</taxon>
        <taxon>Tracheophyta</taxon>
        <taxon>Spermatophyta</taxon>
        <taxon>Magnoliopsida</taxon>
        <taxon>Magnoliidae</taxon>
        <taxon>Laurales</taxon>
        <taxon>Lauraceae</taxon>
        <taxon>Cinnamomum</taxon>
    </lineage>
</organism>
<keyword evidence="9" id="KW-0285">Flavoprotein</keyword>
<dbReference type="GO" id="GO:0043546">
    <property type="term" value="F:molybdopterin cofactor binding"/>
    <property type="evidence" value="ECO:0007669"/>
    <property type="project" value="InterPro"/>
</dbReference>
<dbReference type="InterPro" id="IPR000572">
    <property type="entry name" value="OxRdtase_Mopterin-bd_dom"/>
</dbReference>
<comment type="function">
    <text evidence="4">Nitrate reductase is a key enzyme involved in the first step of nitrate assimilation in plants, fungi and bacteria.</text>
</comment>
<dbReference type="InterPro" id="IPR018506">
    <property type="entry name" value="Cyt_B5_heme-BS"/>
</dbReference>
<evidence type="ECO:0000256" key="17">
    <source>
        <dbReference type="SAM" id="Phobius"/>
    </source>
</evidence>
<dbReference type="SUPFAM" id="SSF56524">
    <property type="entry name" value="Oxidoreductase molybdopterin-binding domain"/>
    <property type="match status" value="1"/>
</dbReference>
<dbReference type="EMBL" id="QPKB01000009">
    <property type="protein sequence ID" value="RWR92837.1"/>
    <property type="molecule type" value="Genomic_DNA"/>
</dbReference>
<evidence type="ECO:0000259" key="19">
    <source>
        <dbReference type="PROSITE" id="PS51384"/>
    </source>
</evidence>
<dbReference type="InterPro" id="IPR005066">
    <property type="entry name" value="MoCF_OxRdtse_dimer"/>
</dbReference>
<dbReference type="InterPro" id="IPR039261">
    <property type="entry name" value="FNR_nucleotide-bd"/>
</dbReference>
<dbReference type="SMART" id="SM01117">
    <property type="entry name" value="Cyt-b5"/>
    <property type="match status" value="1"/>
</dbReference>
<feature type="domain" description="Cytochrome b5 heme-binding" evidence="18">
    <location>
        <begin position="692"/>
        <end position="767"/>
    </location>
</feature>
<evidence type="ECO:0000313" key="21">
    <source>
        <dbReference type="Proteomes" id="UP000283530"/>
    </source>
</evidence>
<evidence type="ECO:0000256" key="12">
    <source>
        <dbReference type="ARBA" id="ARBA00023002"/>
    </source>
</evidence>
<evidence type="ECO:0000256" key="5">
    <source>
        <dbReference type="ARBA" id="ARBA00006253"/>
    </source>
</evidence>
<dbReference type="GO" id="GO:0020037">
    <property type="term" value="F:heme binding"/>
    <property type="evidence" value="ECO:0007669"/>
    <property type="project" value="InterPro"/>
</dbReference>
<keyword evidence="12" id="KW-0560">Oxidoreductase</keyword>
<comment type="cofactor">
    <cofactor evidence="3">
        <name>FAD</name>
        <dbReference type="ChEBI" id="CHEBI:57692"/>
    </cofactor>
</comment>
<evidence type="ECO:0000256" key="15">
    <source>
        <dbReference type="ARBA" id="ARBA00023063"/>
    </source>
</evidence>
<dbReference type="Pfam" id="PF00173">
    <property type="entry name" value="Cyt-b5"/>
    <property type="match status" value="1"/>
</dbReference>
<dbReference type="InterPro" id="IPR017938">
    <property type="entry name" value="Riboflavin_synthase-like_b-brl"/>
</dbReference>
<dbReference type="PRINTS" id="PR00363">
    <property type="entry name" value="CYTOCHROMEB5"/>
</dbReference>
<gene>
    <name evidence="20" type="ORF">CKAN_02206300</name>
</gene>
<dbReference type="SUPFAM" id="SSF81296">
    <property type="entry name" value="E set domains"/>
    <property type="match status" value="1"/>
</dbReference>
<dbReference type="STRING" id="337451.A0A443PPZ2"/>
<dbReference type="InterPro" id="IPR008335">
    <property type="entry name" value="Mopterin_OxRdtase_euk"/>
</dbReference>
<comment type="similarity">
    <text evidence="5">Belongs to the nitrate reductase family.</text>
</comment>
<dbReference type="GO" id="GO:0042128">
    <property type="term" value="P:nitrate assimilation"/>
    <property type="evidence" value="ECO:0007669"/>
    <property type="project" value="UniProtKB-KW"/>
</dbReference>
<comment type="subunit">
    <text evidence="6">Homodimer.</text>
</comment>
<feature type="transmembrane region" description="Helical" evidence="17">
    <location>
        <begin position="30"/>
        <end position="53"/>
    </location>
</feature>
<dbReference type="SUPFAM" id="SSF63380">
    <property type="entry name" value="Riboflavin synthase domain-like"/>
    <property type="match status" value="1"/>
</dbReference>
<dbReference type="InterPro" id="IPR008333">
    <property type="entry name" value="Cbr1-like_FAD-bd_dom"/>
</dbReference>
<evidence type="ECO:0000256" key="13">
    <source>
        <dbReference type="ARBA" id="ARBA00023004"/>
    </source>
</evidence>
<dbReference type="PROSITE" id="PS50255">
    <property type="entry name" value="CYTOCHROME_B5_2"/>
    <property type="match status" value="1"/>
</dbReference>
<dbReference type="Gene3D" id="2.40.30.10">
    <property type="entry name" value="Translation factors"/>
    <property type="match status" value="1"/>
</dbReference>
<keyword evidence="14" id="KW-0520">NAD</keyword>
<dbReference type="InterPro" id="IPR036374">
    <property type="entry name" value="OxRdtase_Mopterin-bd_sf"/>
</dbReference>
<feature type="transmembrane region" description="Helical" evidence="17">
    <location>
        <begin position="65"/>
        <end position="82"/>
    </location>
</feature>
<evidence type="ECO:0000256" key="2">
    <source>
        <dbReference type="ARBA" id="ARBA00001971"/>
    </source>
</evidence>
<dbReference type="PROSITE" id="PS00191">
    <property type="entry name" value="CYTOCHROME_B5_1"/>
    <property type="match status" value="1"/>
</dbReference>
<dbReference type="FunFam" id="3.10.120.10:FF:000007">
    <property type="entry name" value="Sulfite oxidase, mitochondrial"/>
    <property type="match status" value="1"/>
</dbReference>
<protein>
    <submittedName>
        <fullName evidence="20">Nitrate reductase 2</fullName>
    </submittedName>
</protein>
<accession>A0A443PPZ2</accession>
<dbReference type="FunFam" id="3.90.420.10:FF:000003">
    <property type="entry name" value="Nitrate reductase"/>
    <property type="match status" value="1"/>
</dbReference>
<dbReference type="Pfam" id="PF00174">
    <property type="entry name" value="Oxidored_molyb"/>
    <property type="match status" value="1"/>
</dbReference>
<keyword evidence="10" id="KW-0479">Metal-binding</keyword>
<dbReference type="InterPro" id="IPR036400">
    <property type="entry name" value="Cyt_B5-like_heme/steroid_sf"/>
</dbReference>
<dbReference type="Proteomes" id="UP000283530">
    <property type="component" value="Unassembled WGS sequence"/>
</dbReference>
<dbReference type="InterPro" id="IPR014756">
    <property type="entry name" value="Ig_E-set"/>
</dbReference>
<dbReference type="FunFam" id="2.40.30.10:FF:000021">
    <property type="entry name" value="NADH-cytochrome b5 reductase"/>
    <property type="match status" value="1"/>
</dbReference>
<dbReference type="GO" id="GO:0008940">
    <property type="term" value="F:nitrate reductase activity"/>
    <property type="evidence" value="ECO:0007669"/>
    <property type="project" value="UniProtKB-ARBA"/>
</dbReference>
<dbReference type="FunFam" id="2.60.40.650:FF:000001">
    <property type="entry name" value="Nitrate reductase"/>
    <property type="match status" value="1"/>
</dbReference>
<comment type="cofactor">
    <cofactor evidence="2">
        <name>heme</name>
        <dbReference type="ChEBI" id="CHEBI:30413"/>
    </cofactor>
</comment>
<dbReference type="FunFam" id="3.40.50.80:FF:000025">
    <property type="entry name" value="Nitrate reductase [NADH]"/>
    <property type="match status" value="1"/>
</dbReference>
<dbReference type="SUPFAM" id="SSF52343">
    <property type="entry name" value="Ferredoxin reductase-like, C-terminal NADP-linked domain"/>
    <property type="match status" value="1"/>
</dbReference>
<evidence type="ECO:0000256" key="8">
    <source>
        <dbReference type="ARBA" id="ARBA00022617"/>
    </source>
</evidence>
<dbReference type="AlphaFoldDB" id="A0A443PPZ2"/>
<keyword evidence="17" id="KW-0812">Transmembrane</keyword>
<keyword evidence="8" id="KW-0349">Heme</keyword>
<dbReference type="InterPro" id="IPR017927">
    <property type="entry name" value="FAD-bd_FR_type"/>
</dbReference>
<proteinExistence type="inferred from homology"/>
<dbReference type="PRINTS" id="PR00406">
    <property type="entry name" value="CYTB5RDTASE"/>
</dbReference>
<feature type="domain" description="FAD-binding FR-type" evidence="19">
    <location>
        <begin position="794"/>
        <end position="906"/>
    </location>
</feature>
<keyword evidence="21" id="KW-1185">Reference proteome</keyword>
<dbReference type="InterPro" id="IPR001433">
    <property type="entry name" value="OxRdtase_FAD/NAD-bd"/>
</dbReference>
<keyword evidence="16" id="KW-1015">Disulfide bond</keyword>
<dbReference type="PANTHER" id="PTHR19372">
    <property type="entry name" value="SULFITE REDUCTASE"/>
    <property type="match status" value="1"/>
</dbReference>
<dbReference type="InterPro" id="IPR001199">
    <property type="entry name" value="Cyt_B5-like_heme/steroid-bd"/>
</dbReference>
<evidence type="ECO:0000256" key="7">
    <source>
        <dbReference type="ARBA" id="ARBA00022505"/>
    </source>
</evidence>
<evidence type="ECO:0000256" key="14">
    <source>
        <dbReference type="ARBA" id="ARBA00023027"/>
    </source>
</evidence>
<evidence type="ECO:0000256" key="9">
    <source>
        <dbReference type="ARBA" id="ARBA00022630"/>
    </source>
</evidence>
<evidence type="ECO:0000256" key="3">
    <source>
        <dbReference type="ARBA" id="ARBA00001974"/>
    </source>
</evidence>
<evidence type="ECO:0000259" key="18">
    <source>
        <dbReference type="PROSITE" id="PS50255"/>
    </source>
</evidence>
<evidence type="ECO:0000256" key="10">
    <source>
        <dbReference type="ARBA" id="ARBA00022723"/>
    </source>
</evidence>
<keyword evidence="17" id="KW-1133">Transmembrane helix</keyword>
<evidence type="ECO:0000256" key="4">
    <source>
        <dbReference type="ARBA" id="ARBA00003838"/>
    </source>
</evidence>
<dbReference type="PROSITE" id="PS51384">
    <property type="entry name" value="FAD_FR"/>
    <property type="match status" value="1"/>
</dbReference>
<dbReference type="Gene3D" id="3.40.50.80">
    <property type="entry name" value="Nucleotide-binding domain of ferredoxin-NADP reductase (FNR) module"/>
    <property type="match status" value="1"/>
</dbReference>
<comment type="cofactor">
    <cofactor evidence="1">
        <name>Mo-molybdopterin</name>
        <dbReference type="ChEBI" id="CHEBI:71302"/>
    </cofactor>
</comment>
<keyword evidence="15" id="KW-0534">Nitrate assimilation</keyword>
<dbReference type="OrthoDB" id="432685at2759"/>
<dbReference type="CDD" id="cd06183">
    <property type="entry name" value="cyt_b5_reduct_like"/>
    <property type="match status" value="1"/>
</dbReference>
<dbReference type="InterPro" id="IPR022407">
    <property type="entry name" value="OxRdtase_Mopterin_BS"/>
</dbReference>
<dbReference type="GO" id="GO:0006790">
    <property type="term" value="P:sulfur compound metabolic process"/>
    <property type="evidence" value="ECO:0007669"/>
    <property type="project" value="TreeGrafter"/>
</dbReference>
<evidence type="ECO:0000256" key="1">
    <source>
        <dbReference type="ARBA" id="ARBA00001924"/>
    </source>
</evidence>
<comment type="caution">
    <text evidence="20">The sequence shown here is derived from an EMBL/GenBank/DDBJ whole genome shotgun (WGS) entry which is preliminary data.</text>
</comment>
<evidence type="ECO:0000313" key="20">
    <source>
        <dbReference type="EMBL" id="RWR92837.1"/>
    </source>
</evidence>
<dbReference type="InterPro" id="IPR001709">
    <property type="entry name" value="Flavoprot_Pyr_Nucl_cyt_Rdtase"/>
</dbReference>